<evidence type="ECO:0000313" key="1">
    <source>
        <dbReference type="EMBL" id="QDL08067.1"/>
    </source>
</evidence>
<keyword evidence="2" id="KW-1185">Reference proteome</keyword>
<reference evidence="1 2" key="1">
    <citation type="submission" date="2018-06" db="EMBL/GenBank/DDBJ databases">
        <title>Comparative genomics of Brasilonema spp. strains.</title>
        <authorList>
            <person name="Alvarenga D.O."/>
            <person name="Fiore M.F."/>
            <person name="Varani A.M."/>
        </authorList>
    </citation>
    <scope>NUCLEOTIDE SEQUENCE [LARGE SCALE GENOMIC DNA]</scope>
    <source>
        <strain evidence="1 2">CENA114</strain>
    </source>
</reference>
<dbReference type="EMBL" id="CP030118">
    <property type="protein sequence ID" value="QDL08067.1"/>
    <property type="molecule type" value="Genomic_DNA"/>
</dbReference>
<dbReference type="RefSeq" id="WP_171975122.1">
    <property type="nucleotide sequence ID" value="NZ_CAWOXK010000001.1"/>
</dbReference>
<gene>
    <name evidence="1" type="ORF">DP114_09265</name>
</gene>
<accession>A0A856MG45</accession>
<sequence>MGKSTVPSKNRLLIWQPLLVRDFLLLFLGESISLLGDQFYLVALPWLTIQLTHSPVILGVGQVHKLILITAINNTAGYQ</sequence>
<dbReference type="AlphaFoldDB" id="A0A856MG45"/>
<organism evidence="1 2">
    <name type="scientific">Brasilonema sennae CENA114</name>
    <dbReference type="NCBI Taxonomy" id="415709"/>
    <lineage>
        <taxon>Bacteria</taxon>
        <taxon>Bacillati</taxon>
        <taxon>Cyanobacteriota</taxon>
        <taxon>Cyanophyceae</taxon>
        <taxon>Nostocales</taxon>
        <taxon>Scytonemataceae</taxon>
        <taxon>Brasilonema</taxon>
        <taxon>Bromeliae group (in: Brasilonema)</taxon>
    </lineage>
</organism>
<protein>
    <submittedName>
        <fullName evidence="1">Uncharacterized protein</fullName>
    </submittedName>
</protein>
<evidence type="ECO:0000313" key="2">
    <source>
        <dbReference type="Proteomes" id="UP000503129"/>
    </source>
</evidence>
<dbReference type="KEGG" id="bsen:DP114_09265"/>
<name>A0A856MG45_9CYAN</name>
<dbReference type="Proteomes" id="UP000503129">
    <property type="component" value="Chromosome"/>
</dbReference>
<proteinExistence type="predicted"/>